<evidence type="ECO:0000313" key="1">
    <source>
        <dbReference type="EMBL" id="AJT60986.1"/>
    </source>
</evidence>
<dbReference type="KEGG" id="vg:26628471"/>
<accession>A0A0D4DAV6</accession>
<name>A0A0D4DAV6_9CAUD</name>
<proteinExistence type="predicted"/>
<dbReference type="OrthoDB" id="12968at10239"/>
<reference evidence="1 2" key="1">
    <citation type="journal article" date="2016" name="Genom Data">
        <title>Complete genome sequence of a giant Vibrio phage ValKK3 infecting Vibrio alginolyticus.</title>
        <authorList>
            <person name="Lal T.M."/>
            <person name="Sano M."/>
            <person name="Hatai K."/>
            <person name="Ransangan J."/>
        </authorList>
    </citation>
    <scope>NUCLEOTIDE SEQUENCE [LARGE SCALE GENOMIC DNA]</scope>
</reference>
<evidence type="ECO:0000313" key="2">
    <source>
        <dbReference type="Proteomes" id="UP000202888"/>
    </source>
</evidence>
<dbReference type="RefSeq" id="YP_009201248.1">
    <property type="nucleotide sequence ID" value="NC_028829.1"/>
</dbReference>
<keyword evidence="2" id="KW-1185">Reference proteome</keyword>
<sequence length="291" mass="32943">MKFSEYQNELTEAFNRAAPITARRGNQSYFEIDGAEYMIGLYYEEDRKALGVDFMHKPAGAMSYNYSLAKGDSKDAMTVFATVISEIKHVMQNNIVNRITFAAFDDTNRSDSRKRTRLYKRMAERFAKDLGFKLRVSNESEGASFVMERIVPIEDPKPVHTDNPTGYDTEMGTELLDLPTINDAAIVKVTGGDGIWYLRGGHSLNIEAGIVELSAGSINDDVAWYKSFYTLEWYYEPEDELFYDDEQRIAMISGKIWVINGNEITVWSDVSSLEAQSDSKLSQTTLERIGA</sequence>
<organism evidence="1 2">
    <name type="scientific">Vibrio phage ValKK3</name>
    <dbReference type="NCBI Taxonomy" id="1610855"/>
    <lineage>
        <taxon>Viruses</taxon>
        <taxon>Duplodnaviria</taxon>
        <taxon>Heunggongvirae</taxon>
        <taxon>Uroviricota</taxon>
        <taxon>Caudoviricetes</taxon>
        <taxon>Pantevenvirales</taxon>
        <taxon>Straboviridae</taxon>
        <taxon>Schizotequatrovirus</taxon>
        <taxon>Schizotequatrovirus valkk3</taxon>
    </lineage>
</organism>
<dbReference type="EMBL" id="KP671755">
    <property type="protein sequence ID" value="AJT60986.1"/>
    <property type="molecule type" value="Genomic_DNA"/>
</dbReference>
<dbReference type="GeneID" id="26628471"/>
<protein>
    <submittedName>
        <fullName evidence="1">Uncharacterized protein</fullName>
    </submittedName>
</protein>
<dbReference type="Proteomes" id="UP000202888">
    <property type="component" value="Segment"/>
</dbReference>